<protein>
    <submittedName>
        <fullName evidence="2">Uncharacterized protein</fullName>
    </submittedName>
</protein>
<feature type="transmembrane region" description="Helical" evidence="1">
    <location>
        <begin position="6"/>
        <end position="24"/>
    </location>
</feature>
<dbReference type="KEGG" id="puo:RZN69_07205"/>
<dbReference type="AlphaFoldDB" id="A0AAQ3LBQ5"/>
<dbReference type="RefSeq" id="WP_317835407.1">
    <property type="nucleotide sequence ID" value="NZ_CP136920.1"/>
</dbReference>
<dbReference type="EMBL" id="CP136920">
    <property type="protein sequence ID" value="WOO42875.1"/>
    <property type="molecule type" value="Genomic_DNA"/>
</dbReference>
<keyword evidence="3" id="KW-1185">Reference proteome</keyword>
<evidence type="ECO:0000313" key="2">
    <source>
        <dbReference type="EMBL" id="WOO42875.1"/>
    </source>
</evidence>
<organism evidence="2 3">
    <name type="scientific">Rubellicoccus peritrichatus</name>
    <dbReference type="NCBI Taxonomy" id="3080537"/>
    <lineage>
        <taxon>Bacteria</taxon>
        <taxon>Pseudomonadati</taxon>
        <taxon>Verrucomicrobiota</taxon>
        <taxon>Opitutia</taxon>
        <taxon>Puniceicoccales</taxon>
        <taxon>Cerasicoccaceae</taxon>
        <taxon>Rubellicoccus</taxon>
    </lineage>
</organism>
<evidence type="ECO:0000256" key="1">
    <source>
        <dbReference type="SAM" id="Phobius"/>
    </source>
</evidence>
<dbReference type="Proteomes" id="UP001304300">
    <property type="component" value="Chromosome"/>
</dbReference>
<keyword evidence="1" id="KW-0812">Transmembrane</keyword>
<keyword evidence="1" id="KW-1133">Transmembrane helix</keyword>
<keyword evidence="1" id="KW-0472">Membrane</keyword>
<gene>
    <name evidence="2" type="ORF">RZN69_07205</name>
</gene>
<name>A0AAQ3LBQ5_9BACT</name>
<accession>A0AAQ3LBQ5</accession>
<sequence length="77" mass="8808">MDFWTAIVIIVAISMITSMVSEIMKHRLKNQADATKKLRDELSSSVKGSVESLEKRVSNLETIIINLEKDRKFNDLK</sequence>
<evidence type="ECO:0000313" key="3">
    <source>
        <dbReference type="Proteomes" id="UP001304300"/>
    </source>
</evidence>
<reference evidence="2 3" key="1">
    <citation type="submission" date="2023-10" db="EMBL/GenBank/DDBJ databases">
        <title>Rubellicoccus peritrichatus gen. nov., sp. nov., isolated from an algae of coral reef tank.</title>
        <authorList>
            <person name="Luo J."/>
        </authorList>
    </citation>
    <scope>NUCLEOTIDE SEQUENCE [LARGE SCALE GENOMIC DNA]</scope>
    <source>
        <strain evidence="2 3">CR14</strain>
    </source>
</reference>
<proteinExistence type="predicted"/>